<dbReference type="EMBL" id="CAJOBA010086721">
    <property type="protein sequence ID" value="CAF4466720.1"/>
    <property type="molecule type" value="Genomic_DNA"/>
</dbReference>
<evidence type="ECO:0000313" key="2">
    <source>
        <dbReference type="EMBL" id="CAF4466720.1"/>
    </source>
</evidence>
<feature type="non-terminal residue" evidence="1">
    <location>
        <position position="1"/>
    </location>
</feature>
<reference evidence="1" key="1">
    <citation type="submission" date="2021-02" db="EMBL/GenBank/DDBJ databases">
        <authorList>
            <person name="Nowell W R."/>
        </authorList>
    </citation>
    <scope>NUCLEOTIDE SEQUENCE</scope>
</reference>
<dbReference type="EMBL" id="CAJNOK010060530">
    <property type="protein sequence ID" value="CAF1635785.1"/>
    <property type="molecule type" value="Genomic_DNA"/>
</dbReference>
<dbReference type="AlphaFoldDB" id="A0A8S2G5R2"/>
<evidence type="ECO:0000313" key="1">
    <source>
        <dbReference type="EMBL" id="CAF1635785.1"/>
    </source>
</evidence>
<sequence length="173" mass="19299">GVSYRGVKMTNEDLRGYRWTFRSAGVIETRTFCSTSSDRGVAEQFADTSTTDVDDKESVLMMFHFGEKCDTAINLNKLSPDLPCISEYEDEAEVLLLPLTFFNVKQIEQTSSYLAISLENVPSKRRSLLGVLKVTYDSFWSIDCTALDLKSAAASSSGNLVFQSLMWLSRSGE</sequence>
<accession>A0A8S2G5R2</accession>
<evidence type="ECO:0000313" key="3">
    <source>
        <dbReference type="Proteomes" id="UP000677228"/>
    </source>
</evidence>
<dbReference type="PROSITE" id="PS51996">
    <property type="entry name" value="TR_MART"/>
    <property type="match status" value="1"/>
</dbReference>
<comment type="caution">
    <text evidence="1">The sequence shown here is derived from an EMBL/GenBank/DDBJ whole genome shotgun (WGS) entry which is preliminary data.</text>
</comment>
<protein>
    <recommendedName>
        <fullName evidence="4">Mono(ADP-ribosyl)transferase</fullName>
    </recommendedName>
</protein>
<dbReference type="Gene3D" id="3.90.176.10">
    <property type="entry name" value="Toxin ADP-ribosyltransferase, Chain A, domain 1"/>
    <property type="match status" value="1"/>
</dbReference>
<dbReference type="Proteomes" id="UP000682733">
    <property type="component" value="Unassembled WGS sequence"/>
</dbReference>
<proteinExistence type="predicted"/>
<evidence type="ECO:0008006" key="4">
    <source>
        <dbReference type="Google" id="ProtNLM"/>
    </source>
</evidence>
<organism evidence="1 3">
    <name type="scientific">Didymodactylos carnosus</name>
    <dbReference type="NCBI Taxonomy" id="1234261"/>
    <lineage>
        <taxon>Eukaryota</taxon>
        <taxon>Metazoa</taxon>
        <taxon>Spiralia</taxon>
        <taxon>Gnathifera</taxon>
        <taxon>Rotifera</taxon>
        <taxon>Eurotatoria</taxon>
        <taxon>Bdelloidea</taxon>
        <taxon>Philodinida</taxon>
        <taxon>Philodinidae</taxon>
        <taxon>Didymodactylos</taxon>
    </lineage>
</organism>
<dbReference type="Proteomes" id="UP000677228">
    <property type="component" value="Unassembled WGS sequence"/>
</dbReference>
<name>A0A8S2G5R2_9BILA</name>
<dbReference type="SUPFAM" id="SSF56399">
    <property type="entry name" value="ADP-ribosylation"/>
    <property type="match status" value="1"/>
</dbReference>
<gene>
    <name evidence="1" type="ORF">OVA965_LOCUS43988</name>
    <name evidence="2" type="ORF">TMI583_LOCUS46500</name>
</gene>